<keyword evidence="13" id="KW-1185">Reference proteome</keyword>
<evidence type="ECO:0000256" key="10">
    <source>
        <dbReference type="SAM" id="SignalP"/>
    </source>
</evidence>
<accession>A0AA44VTU4</accession>
<feature type="signal peptide" evidence="10">
    <location>
        <begin position="1"/>
        <end position="20"/>
    </location>
</feature>
<feature type="coiled-coil region" evidence="8">
    <location>
        <begin position="667"/>
        <end position="698"/>
    </location>
</feature>
<keyword evidence="5 10" id="KW-0732">Signal</keyword>
<keyword evidence="3" id="KW-1134">Transmembrane beta strand</keyword>
<protein>
    <recommendedName>
        <fullName evidence="11">Trimeric autotransporter adhesin YadA-like C-terminal membrane anchor domain-containing protein</fullName>
    </recommendedName>
</protein>
<keyword evidence="4" id="KW-0812">Transmembrane</keyword>
<dbReference type="EMBL" id="MCSB01000013">
    <property type="protein sequence ID" value="PME29849.1"/>
    <property type="molecule type" value="Genomic_DNA"/>
</dbReference>
<keyword evidence="6" id="KW-0472">Membrane</keyword>
<evidence type="ECO:0000256" key="5">
    <source>
        <dbReference type="ARBA" id="ARBA00022729"/>
    </source>
</evidence>
<gene>
    <name evidence="12" type="ORF">BCV38_07150</name>
</gene>
<feature type="chain" id="PRO_5041335677" description="Trimeric autotransporter adhesin YadA-like C-terminal membrane anchor domain-containing protein" evidence="10">
    <location>
        <begin position="21"/>
        <end position="998"/>
    </location>
</feature>
<evidence type="ECO:0000256" key="9">
    <source>
        <dbReference type="SAM" id="MobiDB-lite"/>
    </source>
</evidence>
<feature type="region of interest" description="Disordered" evidence="9">
    <location>
        <begin position="836"/>
        <end position="858"/>
    </location>
</feature>
<evidence type="ECO:0000256" key="4">
    <source>
        <dbReference type="ARBA" id="ARBA00022692"/>
    </source>
</evidence>
<keyword evidence="7" id="KW-0998">Cell outer membrane</keyword>
<feature type="region of interest" description="Disordered" evidence="9">
    <location>
        <begin position="199"/>
        <end position="218"/>
    </location>
</feature>
<dbReference type="Gene3D" id="3.30.1300.30">
    <property type="entry name" value="GSPII I/J protein-like"/>
    <property type="match status" value="1"/>
</dbReference>
<evidence type="ECO:0000256" key="2">
    <source>
        <dbReference type="ARBA" id="ARBA00004442"/>
    </source>
</evidence>
<evidence type="ECO:0000256" key="3">
    <source>
        <dbReference type="ARBA" id="ARBA00022452"/>
    </source>
</evidence>
<dbReference type="SUPFAM" id="SSF54523">
    <property type="entry name" value="Pili subunits"/>
    <property type="match status" value="1"/>
</dbReference>
<keyword evidence="8" id="KW-0175">Coiled coil</keyword>
<sequence>MKKSLLALTLSSLLVPLSNASQDLTPNFDVSGDHLKTINEVMGTISKSDMQSYKALFMMADSRDDKAMVVKMMIVNETSTSNILSYLAKNEAFTNAYPELFDGTDFQGNPKPTQEFEDLVNGKRNAQWNKEVANFYSDLEGHISSLEGDDLQKAINLLDSISIQGRTSLLETMQNNGYLADAESDETYSDEVIEEKLREKNTEGDINPPLWESPKDGSAAKKAKEIIGSVSRGDMDGYKAIYALAETKEQKKAVLGMMIANETSASDITKFLADNEDFVAEFGEEFFELDENGNVVKDKLGNPKLILDEDGNSPLETIIGDKRNAQWSDKVGGFYSDLEEKISGLSDEDKQSALNLLDSITIDGRNSLLDKMNGNGYLKDVTDENGNIIVPIADPNLQDELIGDKEKELRDRHEVKDIDSGKKFVDEINKVTEDSEEAQQFVDDYISAEDEQKQEQASEVVSKATAEQIALMKTFTFTIPASESSSQTETNLWDYLNGVANGDIDPEVAPIDTENFSYTDADVAKLTVEAKGMKAALTEQFATIKQDQTTSKQALVDHLGGLEGNARTELQGAKGKLQFASMNMQEELSDSFAYMKTLTEQNGAEIYALNEKVDSGKVELELAAEHATNMLTRELTQVNADIEASQAAQDALVVDLNIAEARMTVGVDSLKNAASNAEQQLSTTVSNLESRIKDLESNDVGTNPPNEGGKYPMDHEFGSVGQGQAVAHIEKKVEGAKEAAESEMKDHLGGLEGNARVELHGAKGNLQNAMQVMMAQMQSMQAEIDRLKSGQDQIPENGGVSNTDLIVGLEKAGQILNNKMQTAKSVMQDARKEWASSRNSDVGINPPMNVAPSTPKAPDVVLPPQDGEPNDHELGSTGEGQAVAYVQSQADTATYAMEANIEALEGQIAGINSRIDDVYEDLDSTMATAQAVTAARPYIGYGHTSAFGVGLGGAGEQSAIAVGYAHKVTENWTLNGNVSGTKGNDVNVSAGVGASYSW</sequence>
<proteinExistence type="predicted"/>
<evidence type="ECO:0000313" key="13">
    <source>
        <dbReference type="Proteomes" id="UP000239763"/>
    </source>
</evidence>
<evidence type="ECO:0000256" key="1">
    <source>
        <dbReference type="ARBA" id="ARBA00004241"/>
    </source>
</evidence>
<feature type="domain" description="Trimeric autotransporter adhesin YadA-like C-terminal membrane anchor" evidence="11">
    <location>
        <begin position="943"/>
        <end position="998"/>
    </location>
</feature>
<reference evidence="12 13" key="1">
    <citation type="journal article" date="2018" name="Nature">
        <title>A major lineage of non-tailed dsDNA viruses as unrecognized killers of marine bacteria.</title>
        <authorList>
            <person name="Kauffman K.M."/>
            <person name="Hussain F.A."/>
            <person name="Yang J."/>
            <person name="Arevalo P."/>
            <person name="Brown J.M."/>
            <person name="Chang W.K."/>
            <person name="VanInsberghe D."/>
            <person name="Elsherbini J."/>
            <person name="Sharma R.S."/>
            <person name="Cutler M.B."/>
            <person name="Kelly L."/>
            <person name="Polz M.F."/>
        </authorList>
    </citation>
    <scope>NUCLEOTIDE SEQUENCE [LARGE SCALE GENOMIC DNA]</scope>
    <source>
        <strain evidence="12 13">10N.286.55.E1</strain>
    </source>
</reference>
<dbReference type="RefSeq" id="WP_102336659.1">
    <property type="nucleotide sequence ID" value="NZ_JAJGZK010000004.1"/>
</dbReference>
<evidence type="ECO:0000313" key="12">
    <source>
        <dbReference type="EMBL" id="PME29849.1"/>
    </source>
</evidence>
<dbReference type="InterPro" id="IPR045584">
    <property type="entry name" value="Pilin-like"/>
</dbReference>
<evidence type="ECO:0000256" key="7">
    <source>
        <dbReference type="ARBA" id="ARBA00023237"/>
    </source>
</evidence>
<evidence type="ECO:0000256" key="8">
    <source>
        <dbReference type="SAM" id="Coils"/>
    </source>
</evidence>
<evidence type="ECO:0000259" key="11">
    <source>
        <dbReference type="Pfam" id="PF03895"/>
    </source>
</evidence>
<dbReference type="GO" id="GO:0009279">
    <property type="term" value="C:cell outer membrane"/>
    <property type="evidence" value="ECO:0007669"/>
    <property type="project" value="UniProtKB-SubCell"/>
</dbReference>
<comment type="subcellular location">
    <subcellularLocation>
        <location evidence="2">Cell outer membrane</location>
    </subcellularLocation>
    <subcellularLocation>
        <location evidence="1">Cell surface</location>
    </subcellularLocation>
</comment>
<dbReference type="Proteomes" id="UP000239763">
    <property type="component" value="Unassembled WGS sequence"/>
</dbReference>
<evidence type="ECO:0000256" key="6">
    <source>
        <dbReference type="ARBA" id="ARBA00023136"/>
    </source>
</evidence>
<dbReference type="Pfam" id="PF03895">
    <property type="entry name" value="YadA_anchor"/>
    <property type="match status" value="1"/>
</dbReference>
<dbReference type="GO" id="GO:0009986">
    <property type="term" value="C:cell surface"/>
    <property type="evidence" value="ECO:0007669"/>
    <property type="project" value="UniProtKB-SubCell"/>
</dbReference>
<dbReference type="AlphaFoldDB" id="A0AA44VTU4"/>
<organism evidence="12 13">
    <name type="scientific">Vibrio lentus</name>
    <dbReference type="NCBI Taxonomy" id="136468"/>
    <lineage>
        <taxon>Bacteria</taxon>
        <taxon>Pseudomonadati</taxon>
        <taxon>Pseudomonadota</taxon>
        <taxon>Gammaproteobacteria</taxon>
        <taxon>Vibrionales</taxon>
        <taxon>Vibrionaceae</taxon>
        <taxon>Vibrio</taxon>
    </lineage>
</organism>
<feature type="coiled-coil region" evidence="8">
    <location>
        <begin position="763"/>
        <end position="790"/>
    </location>
</feature>
<comment type="caution">
    <text evidence="12">The sequence shown here is derived from an EMBL/GenBank/DDBJ whole genome shotgun (WGS) entry which is preliminary data.</text>
</comment>
<dbReference type="InterPro" id="IPR005594">
    <property type="entry name" value="YadA_C"/>
</dbReference>
<name>A0AA44VTU4_9VIBR</name>